<dbReference type="InterPro" id="IPR011990">
    <property type="entry name" value="TPR-like_helical_dom_sf"/>
</dbReference>
<dbReference type="EMBL" id="JAUIZM010000007">
    <property type="protein sequence ID" value="KAK1372720.1"/>
    <property type="molecule type" value="Genomic_DNA"/>
</dbReference>
<proteinExistence type="predicted"/>
<reference evidence="1" key="2">
    <citation type="submission" date="2023-05" db="EMBL/GenBank/DDBJ databases">
        <authorList>
            <person name="Schelkunov M.I."/>
        </authorList>
    </citation>
    <scope>NUCLEOTIDE SEQUENCE</scope>
    <source>
        <strain evidence="1">Hsosn_3</strain>
        <tissue evidence="1">Leaf</tissue>
    </source>
</reference>
<dbReference type="AlphaFoldDB" id="A0AAD8MEE8"/>
<keyword evidence="2" id="KW-1185">Reference proteome</keyword>
<dbReference type="PANTHER" id="PTHR47205">
    <property type="entry name" value="OS07G0599000 PROTEIN"/>
    <property type="match status" value="1"/>
</dbReference>
<evidence type="ECO:0000313" key="1">
    <source>
        <dbReference type="EMBL" id="KAK1372720.1"/>
    </source>
</evidence>
<protein>
    <recommendedName>
        <fullName evidence="3">Pentatricopeptide repeat-containing protein</fullName>
    </recommendedName>
</protein>
<sequence>MLGNSLKDMFVLLEQVERDYHISPDTLSFNIILDSAYRSDGVNAAVTILNVMIGEQLPKEDSYTLAVKMLVQHNDFQSAMKYVKLASQLAYINPMEILVNVVVKYGNNDKESKKRMRIKARISKSVVSIFRIYKV</sequence>
<comment type="caution">
    <text evidence="1">The sequence shown here is derived from an EMBL/GenBank/DDBJ whole genome shotgun (WGS) entry which is preliminary data.</text>
</comment>
<reference evidence="1" key="1">
    <citation type="submission" date="2023-02" db="EMBL/GenBank/DDBJ databases">
        <title>Genome of toxic invasive species Heracleum sosnowskyi carries increased number of genes despite the absence of recent whole-genome duplications.</title>
        <authorList>
            <person name="Schelkunov M."/>
            <person name="Shtratnikova V."/>
            <person name="Makarenko M."/>
            <person name="Klepikova A."/>
            <person name="Omelchenko D."/>
            <person name="Novikova G."/>
            <person name="Obukhova E."/>
            <person name="Bogdanov V."/>
            <person name="Penin A."/>
            <person name="Logacheva M."/>
        </authorList>
    </citation>
    <scope>NUCLEOTIDE SEQUENCE</scope>
    <source>
        <strain evidence="1">Hsosn_3</strain>
        <tissue evidence="1">Leaf</tissue>
    </source>
</reference>
<name>A0AAD8MEE8_9APIA</name>
<evidence type="ECO:0008006" key="3">
    <source>
        <dbReference type="Google" id="ProtNLM"/>
    </source>
</evidence>
<accession>A0AAD8MEE8</accession>
<dbReference type="Gene3D" id="1.25.40.10">
    <property type="entry name" value="Tetratricopeptide repeat domain"/>
    <property type="match status" value="1"/>
</dbReference>
<dbReference type="Proteomes" id="UP001237642">
    <property type="component" value="Unassembled WGS sequence"/>
</dbReference>
<organism evidence="1 2">
    <name type="scientific">Heracleum sosnowskyi</name>
    <dbReference type="NCBI Taxonomy" id="360622"/>
    <lineage>
        <taxon>Eukaryota</taxon>
        <taxon>Viridiplantae</taxon>
        <taxon>Streptophyta</taxon>
        <taxon>Embryophyta</taxon>
        <taxon>Tracheophyta</taxon>
        <taxon>Spermatophyta</taxon>
        <taxon>Magnoliopsida</taxon>
        <taxon>eudicotyledons</taxon>
        <taxon>Gunneridae</taxon>
        <taxon>Pentapetalae</taxon>
        <taxon>asterids</taxon>
        <taxon>campanulids</taxon>
        <taxon>Apiales</taxon>
        <taxon>Apiaceae</taxon>
        <taxon>Apioideae</taxon>
        <taxon>apioid superclade</taxon>
        <taxon>Tordylieae</taxon>
        <taxon>Tordyliinae</taxon>
        <taxon>Heracleum</taxon>
    </lineage>
</organism>
<dbReference type="InterPro" id="IPR044605">
    <property type="entry name" value="At1g26460-like"/>
</dbReference>
<evidence type="ECO:0000313" key="2">
    <source>
        <dbReference type="Proteomes" id="UP001237642"/>
    </source>
</evidence>
<gene>
    <name evidence="1" type="ORF">POM88_028913</name>
</gene>
<dbReference type="PANTHER" id="PTHR47205:SF1">
    <property type="entry name" value="OS07G0599000 PROTEIN"/>
    <property type="match status" value="1"/>
</dbReference>